<dbReference type="EMBL" id="MZGV01000080">
    <property type="protein sequence ID" value="OPJ57559.1"/>
    <property type="molecule type" value="Genomic_DNA"/>
</dbReference>
<comment type="caution">
    <text evidence="7">The sequence shown here is derived from an EMBL/GenBank/DDBJ whole genome shotgun (WGS) entry which is preliminary data.</text>
</comment>
<dbReference type="CDD" id="cd00367">
    <property type="entry name" value="PTS-HPr_like"/>
    <property type="match status" value="1"/>
</dbReference>
<dbReference type="Proteomes" id="UP000190080">
    <property type="component" value="Unassembled WGS sequence"/>
</dbReference>
<dbReference type="PROSITE" id="PS00369">
    <property type="entry name" value="PTS_HPR_HIS"/>
    <property type="match status" value="1"/>
</dbReference>
<dbReference type="InterPro" id="IPR002114">
    <property type="entry name" value="PTS_HPr_Ser_P_site"/>
</dbReference>
<gene>
    <name evidence="7" type="primary">ptsH_3</name>
    <name evidence="7" type="ORF">CLORY_40530</name>
</gene>
<dbReference type="SUPFAM" id="SSF55594">
    <property type="entry name" value="HPr-like"/>
    <property type="match status" value="1"/>
</dbReference>
<dbReference type="AlphaFoldDB" id="A0A1V4IC98"/>
<evidence type="ECO:0000256" key="1">
    <source>
        <dbReference type="ARBA" id="ARBA00003681"/>
    </source>
</evidence>
<dbReference type="NCBIfam" id="TIGR01003">
    <property type="entry name" value="PTS_HPr_family"/>
    <property type="match status" value="1"/>
</dbReference>
<dbReference type="InterPro" id="IPR035895">
    <property type="entry name" value="HPr-like_sf"/>
</dbReference>
<evidence type="ECO:0000259" key="6">
    <source>
        <dbReference type="PROSITE" id="PS51350"/>
    </source>
</evidence>
<dbReference type="OrthoDB" id="9809047at2"/>
<comment type="function">
    <text evidence="1">General (non sugar-specific) component of the phosphoenolpyruvate-dependent sugar phosphotransferase system (sugar PTS). This major carbohydrate active-transport system catalyzes the phosphorylation of incoming sugar substrates concomitantly with their translocation across the cell membrane. The phosphoryl group from phosphoenolpyruvate (PEP) is transferred to the phosphoryl carrier protein HPr by enzyme I. Phospho-HPr then transfers it to the PTS EIIA domain.</text>
</comment>
<accession>A0A1V4IC98</accession>
<sequence length="88" mass="9275">MISKDIIVMNNSGIHARPASLFVSTASKFKSNIMVSKGTSKGNAKSMLNILSLGITKDSNITISADGDDAAEAVDTLIKLVESKFGEE</sequence>
<keyword evidence="8" id="KW-1185">Reference proteome</keyword>
<dbReference type="STRING" id="1450648.CLORY_40530"/>
<dbReference type="RefSeq" id="WP_079427933.1">
    <property type="nucleotide sequence ID" value="NZ_MZGV01000080.1"/>
</dbReference>
<dbReference type="PROSITE" id="PS00589">
    <property type="entry name" value="PTS_HPR_SER"/>
    <property type="match status" value="1"/>
</dbReference>
<evidence type="ECO:0000256" key="3">
    <source>
        <dbReference type="ARBA" id="ARBA00020422"/>
    </source>
</evidence>
<dbReference type="PANTHER" id="PTHR33705:SF2">
    <property type="entry name" value="PHOSPHOCARRIER PROTEIN NPR"/>
    <property type="match status" value="1"/>
</dbReference>
<proteinExistence type="predicted"/>
<dbReference type="GO" id="GO:0016740">
    <property type="term" value="F:transferase activity"/>
    <property type="evidence" value="ECO:0007669"/>
    <property type="project" value="UniProtKB-KW"/>
</dbReference>
<dbReference type="Pfam" id="PF00381">
    <property type="entry name" value="PTS-HPr"/>
    <property type="match status" value="1"/>
</dbReference>
<evidence type="ECO:0000256" key="4">
    <source>
        <dbReference type="ARBA" id="ARBA00022490"/>
    </source>
</evidence>
<dbReference type="PROSITE" id="PS51350">
    <property type="entry name" value="PTS_HPR_DOM"/>
    <property type="match status" value="1"/>
</dbReference>
<dbReference type="PRINTS" id="PR00107">
    <property type="entry name" value="PHOSPHOCPHPR"/>
</dbReference>
<dbReference type="Gene3D" id="3.30.1340.10">
    <property type="entry name" value="HPr-like"/>
    <property type="match status" value="1"/>
</dbReference>
<dbReference type="GO" id="GO:0009401">
    <property type="term" value="P:phosphoenolpyruvate-dependent sugar phosphotransferase system"/>
    <property type="evidence" value="ECO:0007669"/>
    <property type="project" value="UniProtKB-KW"/>
</dbReference>
<evidence type="ECO:0000313" key="7">
    <source>
        <dbReference type="EMBL" id="OPJ57559.1"/>
    </source>
</evidence>
<keyword evidence="7" id="KW-0808">Transferase</keyword>
<dbReference type="PANTHER" id="PTHR33705">
    <property type="entry name" value="PHOSPHOCARRIER PROTEIN HPR"/>
    <property type="match status" value="1"/>
</dbReference>
<keyword evidence="5" id="KW-0598">Phosphotransferase system</keyword>
<name>A0A1V4IC98_9CLOT</name>
<comment type="subcellular location">
    <subcellularLocation>
        <location evidence="2">Cytoplasm</location>
    </subcellularLocation>
</comment>
<organism evidence="7 8">
    <name type="scientific">Clostridium oryzae</name>
    <dbReference type="NCBI Taxonomy" id="1450648"/>
    <lineage>
        <taxon>Bacteria</taxon>
        <taxon>Bacillati</taxon>
        <taxon>Bacillota</taxon>
        <taxon>Clostridia</taxon>
        <taxon>Eubacteriales</taxon>
        <taxon>Clostridiaceae</taxon>
        <taxon>Clostridium</taxon>
    </lineage>
</organism>
<protein>
    <recommendedName>
        <fullName evidence="3">Phosphocarrier protein HPr</fullName>
    </recommendedName>
</protein>
<evidence type="ECO:0000256" key="2">
    <source>
        <dbReference type="ARBA" id="ARBA00004496"/>
    </source>
</evidence>
<keyword evidence="4" id="KW-0963">Cytoplasm</keyword>
<evidence type="ECO:0000313" key="8">
    <source>
        <dbReference type="Proteomes" id="UP000190080"/>
    </source>
</evidence>
<reference evidence="7 8" key="1">
    <citation type="submission" date="2017-03" db="EMBL/GenBank/DDBJ databases">
        <title>Genome sequence of Clostridium oryzae DSM 28571.</title>
        <authorList>
            <person name="Poehlein A."/>
            <person name="Daniel R."/>
        </authorList>
    </citation>
    <scope>NUCLEOTIDE SEQUENCE [LARGE SCALE GENOMIC DNA]</scope>
    <source>
        <strain evidence="7 8">DSM 28571</strain>
    </source>
</reference>
<dbReference type="GO" id="GO:0005737">
    <property type="term" value="C:cytoplasm"/>
    <property type="evidence" value="ECO:0007669"/>
    <property type="project" value="UniProtKB-SubCell"/>
</dbReference>
<dbReference type="InterPro" id="IPR000032">
    <property type="entry name" value="HPr-like"/>
</dbReference>
<dbReference type="InterPro" id="IPR050399">
    <property type="entry name" value="HPr"/>
</dbReference>
<feature type="domain" description="HPr" evidence="6">
    <location>
        <begin position="1"/>
        <end position="88"/>
    </location>
</feature>
<evidence type="ECO:0000256" key="5">
    <source>
        <dbReference type="ARBA" id="ARBA00022683"/>
    </source>
</evidence>
<dbReference type="InterPro" id="IPR001020">
    <property type="entry name" value="PTS_HPr_His_P_site"/>
</dbReference>